<evidence type="ECO:0000256" key="7">
    <source>
        <dbReference type="ARBA" id="ARBA00022989"/>
    </source>
</evidence>
<comment type="function">
    <text evidence="9">Converts cobyric acid to cobinamide by the addition of aminopropanol on the F carboxylic group.</text>
</comment>
<dbReference type="HAMAP" id="MF_00024">
    <property type="entry name" value="CobD_CbiB"/>
    <property type="match status" value="1"/>
</dbReference>
<keyword evidence="8 9" id="KW-0472">Membrane</keyword>
<dbReference type="Pfam" id="PF03186">
    <property type="entry name" value="CobD_Cbib"/>
    <property type="match status" value="1"/>
</dbReference>
<dbReference type="PANTHER" id="PTHR34308:SF1">
    <property type="entry name" value="COBALAMIN BIOSYNTHESIS PROTEIN CBIB"/>
    <property type="match status" value="1"/>
</dbReference>
<feature type="transmembrane region" description="Helical" evidence="9">
    <location>
        <begin position="73"/>
        <end position="93"/>
    </location>
</feature>
<keyword evidence="5 9" id="KW-0169">Cobalamin biosynthesis</keyword>
<dbReference type="Proteomes" id="UP000078486">
    <property type="component" value="Unassembled WGS sequence"/>
</dbReference>
<reference evidence="10 11" key="1">
    <citation type="submission" date="2016-01" db="EMBL/GenBank/DDBJ databases">
        <title>High potential of lignocellulose degradation of a new Verrucomicrobia species.</title>
        <authorList>
            <person name="Wang Y."/>
            <person name="Shi Y."/>
            <person name="Qiu Z."/>
            <person name="Liu S."/>
            <person name="Yang H."/>
        </authorList>
    </citation>
    <scope>NUCLEOTIDE SEQUENCE [LARGE SCALE GENOMIC DNA]</scope>
    <source>
        <strain evidence="10 11">TSB47</strain>
    </source>
</reference>
<keyword evidence="6 9" id="KW-0812">Transmembrane</keyword>
<dbReference type="NCBIfam" id="TIGR00380">
    <property type="entry name" value="cobal_cbiB"/>
    <property type="match status" value="1"/>
</dbReference>
<feature type="transmembrane region" description="Helical" evidence="9">
    <location>
        <begin position="42"/>
        <end position="67"/>
    </location>
</feature>
<evidence type="ECO:0000313" key="10">
    <source>
        <dbReference type="EMBL" id="OAM91137.1"/>
    </source>
</evidence>
<dbReference type="GO" id="GO:0048472">
    <property type="term" value="F:threonine-phosphate decarboxylase activity"/>
    <property type="evidence" value="ECO:0007669"/>
    <property type="project" value="InterPro"/>
</dbReference>
<keyword evidence="7 9" id="KW-1133">Transmembrane helix</keyword>
<accession>A0A178IP64</accession>
<evidence type="ECO:0000256" key="5">
    <source>
        <dbReference type="ARBA" id="ARBA00022573"/>
    </source>
</evidence>
<dbReference type="AlphaFoldDB" id="A0A178IP64"/>
<dbReference type="PANTHER" id="PTHR34308">
    <property type="entry name" value="COBALAMIN BIOSYNTHESIS PROTEIN CBIB"/>
    <property type="match status" value="1"/>
</dbReference>
<comment type="caution">
    <text evidence="9">Lacks conserved residue(s) required for the propagation of feature annotation.</text>
</comment>
<evidence type="ECO:0000256" key="2">
    <source>
        <dbReference type="ARBA" id="ARBA00004953"/>
    </source>
</evidence>
<evidence type="ECO:0000313" key="11">
    <source>
        <dbReference type="Proteomes" id="UP000078486"/>
    </source>
</evidence>
<dbReference type="GO" id="GO:0009236">
    <property type="term" value="P:cobalamin biosynthetic process"/>
    <property type="evidence" value="ECO:0007669"/>
    <property type="project" value="UniProtKB-UniRule"/>
</dbReference>
<keyword evidence="11" id="KW-1185">Reference proteome</keyword>
<keyword evidence="4 9" id="KW-1003">Cell membrane</keyword>
<protein>
    <recommendedName>
        <fullName evidence="9">Cobalamin biosynthesis protein CobD</fullName>
    </recommendedName>
</protein>
<organism evidence="10 11">
    <name type="scientific">Termitidicoccus mucosus</name>
    <dbReference type="NCBI Taxonomy" id="1184151"/>
    <lineage>
        <taxon>Bacteria</taxon>
        <taxon>Pseudomonadati</taxon>
        <taxon>Verrucomicrobiota</taxon>
        <taxon>Opitutia</taxon>
        <taxon>Opitutales</taxon>
        <taxon>Opitutaceae</taxon>
        <taxon>Termitidicoccus</taxon>
    </lineage>
</organism>
<proteinExistence type="inferred from homology"/>
<dbReference type="STRING" id="1184151.AW736_04765"/>
<evidence type="ECO:0000256" key="8">
    <source>
        <dbReference type="ARBA" id="ARBA00023136"/>
    </source>
</evidence>
<evidence type="ECO:0000256" key="6">
    <source>
        <dbReference type="ARBA" id="ARBA00022692"/>
    </source>
</evidence>
<sequence length="313" mass="33653">MGVALDLALGDPRWLPHPIVGYGRAIAWGERKLNHGSSRARFFKGAALTLFLVAVTYTVWLAALALAARAHTAAAVALAAFGVFTALAHRTLIAECRAVFRALGDGTRDHDPGTLDAARRQLARIVGRDTARLDARQIRTAALETLAENLSDGVVAPLFWYALGGVPAMMACKMVNTLDSMIGHHDDRHEFFGKTAARLDDAVNYLPARLTALLLALAARSPRALRFVARYGRAHASPNAGYPEAALAGALDLRFGGPNYYDGELVEKPFIGRNPRAVRPAEIDTAARHAHVTLALMVLLTAAARLLLPLPFC</sequence>
<comment type="similarity">
    <text evidence="3 9">Belongs to the CobD/CbiB family.</text>
</comment>
<dbReference type="GO" id="GO:0005886">
    <property type="term" value="C:plasma membrane"/>
    <property type="evidence" value="ECO:0007669"/>
    <property type="project" value="UniProtKB-SubCell"/>
</dbReference>
<gene>
    <name evidence="9" type="primary">cobD</name>
    <name evidence="10" type="ORF">AW736_04765</name>
</gene>
<comment type="subcellular location">
    <subcellularLocation>
        <location evidence="1 9">Cell membrane</location>
        <topology evidence="1 9">Multi-pass membrane protein</topology>
    </subcellularLocation>
</comment>
<name>A0A178IP64_9BACT</name>
<dbReference type="EMBL" id="LRRQ01000040">
    <property type="protein sequence ID" value="OAM91137.1"/>
    <property type="molecule type" value="Genomic_DNA"/>
</dbReference>
<evidence type="ECO:0000256" key="9">
    <source>
        <dbReference type="HAMAP-Rule" id="MF_00024"/>
    </source>
</evidence>
<dbReference type="InterPro" id="IPR004485">
    <property type="entry name" value="Cobalamin_biosynth_CobD/CbiB"/>
</dbReference>
<dbReference type="GO" id="GO:0015420">
    <property type="term" value="F:ABC-type vitamin B12 transporter activity"/>
    <property type="evidence" value="ECO:0007669"/>
    <property type="project" value="UniProtKB-UniRule"/>
</dbReference>
<evidence type="ECO:0000256" key="4">
    <source>
        <dbReference type="ARBA" id="ARBA00022475"/>
    </source>
</evidence>
<comment type="caution">
    <text evidence="10">The sequence shown here is derived from an EMBL/GenBank/DDBJ whole genome shotgun (WGS) entry which is preliminary data.</text>
</comment>
<dbReference type="UniPathway" id="UPA00148"/>
<evidence type="ECO:0000256" key="3">
    <source>
        <dbReference type="ARBA" id="ARBA00006263"/>
    </source>
</evidence>
<evidence type="ECO:0000256" key="1">
    <source>
        <dbReference type="ARBA" id="ARBA00004651"/>
    </source>
</evidence>
<comment type="pathway">
    <text evidence="2 9">Cofactor biosynthesis; adenosylcobalamin biosynthesis.</text>
</comment>